<feature type="transmembrane region" description="Helical" evidence="7">
    <location>
        <begin position="85"/>
        <end position="106"/>
    </location>
</feature>
<keyword evidence="5 7" id="KW-1133">Transmembrane helix</keyword>
<gene>
    <name evidence="9" type="ORF">SLNSH_17105</name>
</gene>
<dbReference type="OrthoDB" id="7939379at2"/>
<evidence type="ECO:0000256" key="5">
    <source>
        <dbReference type="ARBA" id="ARBA00022989"/>
    </source>
</evidence>
<evidence type="ECO:0000256" key="6">
    <source>
        <dbReference type="ARBA" id="ARBA00023136"/>
    </source>
</evidence>
<dbReference type="PANTHER" id="PTHR30193">
    <property type="entry name" value="ABC TRANSPORTER PERMEASE PROTEIN"/>
    <property type="match status" value="1"/>
</dbReference>
<keyword evidence="2 7" id="KW-0813">Transport</keyword>
<evidence type="ECO:0000313" key="9">
    <source>
        <dbReference type="EMBL" id="PSC03827.1"/>
    </source>
</evidence>
<feature type="transmembrane region" description="Helical" evidence="7">
    <location>
        <begin position="221"/>
        <end position="241"/>
    </location>
</feature>
<dbReference type="CDD" id="cd06261">
    <property type="entry name" value="TM_PBP2"/>
    <property type="match status" value="1"/>
</dbReference>
<keyword evidence="4 7" id="KW-0812">Transmembrane</keyword>
<dbReference type="EMBL" id="PVZS01000020">
    <property type="protein sequence ID" value="PSC03827.1"/>
    <property type="molecule type" value="Genomic_DNA"/>
</dbReference>
<dbReference type="PROSITE" id="PS50928">
    <property type="entry name" value="ABC_TM1"/>
    <property type="match status" value="1"/>
</dbReference>
<evidence type="ECO:0000256" key="7">
    <source>
        <dbReference type="RuleBase" id="RU363032"/>
    </source>
</evidence>
<name>A0A2T1HQC2_9HYPH</name>
<evidence type="ECO:0000256" key="1">
    <source>
        <dbReference type="ARBA" id="ARBA00004651"/>
    </source>
</evidence>
<comment type="similarity">
    <text evidence="7">Belongs to the binding-protein-dependent transport system permease family.</text>
</comment>
<feature type="transmembrane region" description="Helical" evidence="7">
    <location>
        <begin position="21"/>
        <end position="41"/>
    </location>
</feature>
<feature type="transmembrane region" description="Helical" evidence="7">
    <location>
        <begin position="172"/>
        <end position="195"/>
    </location>
</feature>
<keyword evidence="3" id="KW-1003">Cell membrane</keyword>
<evidence type="ECO:0000256" key="2">
    <source>
        <dbReference type="ARBA" id="ARBA00022448"/>
    </source>
</evidence>
<dbReference type="GO" id="GO:0055085">
    <property type="term" value="P:transmembrane transport"/>
    <property type="evidence" value="ECO:0007669"/>
    <property type="project" value="InterPro"/>
</dbReference>
<reference evidence="10" key="1">
    <citation type="submission" date="2018-03" db="EMBL/GenBank/DDBJ databases">
        <authorList>
            <person name="Sun L."/>
            <person name="Liu H."/>
            <person name="Chen W."/>
            <person name="Huang K."/>
            <person name="Liu W."/>
            <person name="Gao X."/>
        </authorList>
    </citation>
    <scope>NUCLEOTIDE SEQUENCE [LARGE SCALE GENOMIC DNA]</scope>
    <source>
        <strain evidence="10">SH9</strain>
    </source>
</reference>
<dbReference type="RefSeq" id="WP_106338229.1">
    <property type="nucleotide sequence ID" value="NZ_PVZS01000020.1"/>
</dbReference>
<evidence type="ECO:0000259" key="8">
    <source>
        <dbReference type="PROSITE" id="PS50928"/>
    </source>
</evidence>
<feature type="transmembrane region" description="Helical" evidence="7">
    <location>
        <begin position="279"/>
        <end position="301"/>
    </location>
</feature>
<feature type="domain" description="ABC transmembrane type-1" evidence="8">
    <location>
        <begin position="81"/>
        <end position="297"/>
    </location>
</feature>
<dbReference type="PANTHER" id="PTHR30193:SF37">
    <property type="entry name" value="INNER MEMBRANE ABC TRANSPORTER PERMEASE PROTEIN YCJO"/>
    <property type="match status" value="1"/>
</dbReference>
<evidence type="ECO:0000256" key="4">
    <source>
        <dbReference type="ARBA" id="ARBA00022692"/>
    </source>
</evidence>
<protein>
    <submittedName>
        <fullName evidence="9">ABC transporter permease</fullName>
    </submittedName>
</protein>
<keyword evidence="6 7" id="KW-0472">Membrane</keyword>
<evidence type="ECO:0000313" key="10">
    <source>
        <dbReference type="Proteomes" id="UP000239772"/>
    </source>
</evidence>
<comment type="subcellular location">
    <subcellularLocation>
        <location evidence="1 7">Cell membrane</location>
        <topology evidence="1 7">Multi-pass membrane protein</topology>
    </subcellularLocation>
</comment>
<dbReference type="GO" id="GO:0005886">
    <property type="term" value="C:plasma membrane"/>
    <property type="evidence" value="ECO:0007669"/>
    <property type="project" value="UniProtKB-SubCell"/>
</dbReference>
<feature type="transmembrane region" description="Helical" evidence="7">
    <location>
        <begin position="118"/>
        <end position="138"/>
    </location>
</feature>
<dbReference type="SUPFAM" id="SSF161098">
    <property type="entry name" value="MetI-like"/>
    <property type="match status" value="1"/>
</dbReference>
<comment type="caution">
    <text evidence="9">The sequence shown here is derived from an EMBL/GenBank/DDBJ whole genome shotgun (WGS) entry which is preliminary data.</text>
</comment>
<organism evidence="9 10">
    <name type="scientific">Alsobacter soli</name>
    <dbReference type="NCBI Taxonomy" id="2109933"/>
    <lineage>
        <taxon>Bacteria</taxon>
        <taxon>Pseudomonadati</taxon>
        <taxon>Pseudomonadota</taxon>
        <taxon>Alphaproteobacteria</taxon>
        <taxon>Hyphomicrobiales</taxon>
        <taxon>Alsobacteraceae</taxon>
        <taxon>Alsobacter</taxon>
    </lineage>
</organism>
<proteinExistence type="inferred from homology"/>
<dbReference type="Proteomes" id="UP000239772">
    <property type="component" value="Unassembled WGS sequence"/>
</dbReference>
<keyword evidence="10" id="KW-1185">Reference proteome</keyword>
<dbReference type="Gene3D" id="1.10.3720.10">
    <property type="entry name" value="MetI-like"/>
    <property type="match status" value="1"/>
</dbReference>
<dbReference type="InterPro" id="IPR051393">
    <property type="entry name" value="ABC_transporter_permease"/>
</dbReference>
<sequence length="304" mass="34287">MTDQTASTGLWRGLGLRQKQVVWAWAFLALPILFYALIRFYPTGEAFYLSTTNWNLLSKPAFIGLANFRRLLADPVFWQVFRNTVLYLVIGTPVSLLLSFTVAYHLDRVRLLHGFIRALYFLPFLTTAAAMAWVWRWFYQPVPIGLINDALAALGFPQQPFLRSTTQSLPSVLAPAIWAGLGFQVVIFLAGLRAIPTTYYEAARIDGVSNWTILTRITLPLLRPTIVFLVVFSSIGFLRIFDQVYNMTTNDPGGPLNSTKPLVLMIYQTAFSSFDMGYAAAQTVVLFLALLCVSLVQLRLLRDR</sequence>
<dbReference type="InterPro" id="IPR035906">
    <property type="entry name" value="MetI-like_sf"/>
</dbReference>
<dbReference type="AlphaFoldDB" id="A0A2T1HQC2"/>
<dbReference type="Pfam" id="PF00528">
    <property type="entry name" value="BPD_transp_1"/>
    <property type="match status" value="1"/>
</dbReference>
<evidence type="ECO:0000256" key="3">
    <source>
        <dbReference type="ARBA" id="ARBA00022475"/>
    </source>
</evidence>
<accession>A0A2T1HQC2</accession>
<dbReference type="InterPro" id="IPR000515">
    <property type="entry name" value="MetI-like"/>
</dbReference>